<feature type="transmembrane region" description="Helical" evidence="13">
    <location>
        <begin position="21"/>
        <end position="48"/>
    </location>
</feature>
<comment type="similarity">
    <text evidence="4">Belongs to the cytochrome b560 family.</text>
</comment>
<comment type="caution">
    <text evidence="14">The sequence shown here is derived from an EMBL/GenBank/DDBJ whole genome shotgun (WGS) entry which is preliminary data.</text>
</comment>
<dbReference type="RefSeq" id="WP_128776845.1">
    <property type="nucleotide sequence ID" value="NZ_RYFI01000005.1"/>
</dbReference>
<protein>
    <recommendedName>
        <fullName evidence="5">Succinate dehydrogenase cytochrome b556 subunit</fullName>
    </recommendedName>
</protein>
<keyword evidence="8" id="KW-0479">Metal-binding</keyword>
<evidence type="ECO:0000313" key="14">
    <source>
        <dbReference type="EMBL" id="RXF74169.1"/>
    </source>
</evidence>
<reference evidence="14 15" key="1">
    <citation type="submission" date="2018-12" db="EMBL/GenBank/DDBJ databases">
        <title>bacterium Hansschlegelia zhihuaiae S113.</title>
        <authorList>
            <person name="He J."/>
        </authorList>
    </citation>
    <scope>NUCLEOTIDE SEQUENCE [LARGE SCALE GENOMIC DNA]</scope>
    <source>
        <strain evidence="14 15">S 113</strain>
    </source>
</reference>
<keyword evidence="6" id="KW-0349">Heme</keyword>
<evidence type="ECO:0000256" key="6">
    <source>
        <dbReference type="ARBA" id="ARBA00022617"/>
    </source>
</evidence>
<evidence type="ECO:0000256" key="10">
    <source>
        <dbReference type="ARBA" id="ARBA00023004"/>
    </source>
</evidence>
<dbReference type="Gene3D" id="1.20.1300.10">
    <property type="entry name" value="Fumarate reductase/succinate dehydrogenase, transmembrane subunit"/>
    <property type="match status" value="1"/>
</dbReference>
<evidence type="ECO:0000256" key="1">
    <source>
        <dbReference type="ARBA" id="ARBA00001971"/>
    </source>
</evidence>
<proteinExistence type="inferred from homology"/>
<evidence type="ECO:0000256" key="13">
    <source>
        <dbReference type="SAM" id="Phobius"/>
    </source>
</evidence>
<accession>A0A4Q0MM71</accession>
<comment type="subcellular location">
    <subcellularLocation>
        <location evidence="3">Membrane</location>
    </subcellularLocation>
</comment>
<dbReference type="AlphaFoldDB" id="A0A4Q0MM71"/>
<dbReference type="InterPro" id="IPR034804">
    <property type="entry name" value="SQR/QFR_C/D"/>
</dbReference>
<evidence type="ECO:0000256" key="3">
    <source>
        <dbReference type="ARBA" id="ARBA00004370"/>
    </source>
</evidence>
<dbReference type="Proteomes" id="UP000289708">
    <property type="component" value="Unassembled WGS sequence"/>
</dbReference>
<sequence>MTIASETFRASRRKPGFLAAALHRLSGVALAIFLPLHFLTLGSALAGADRFESVLALTQNPLIKAAEWGLVSALALHMALGLRVLAIEFWGFRERTAVTVSAACGFGLAAGLIFLASAS</sequence>
<comment type="cofactor">
    <cofactor evidence="1">
        <name>heme</name>
        <dbReference type="ChEBI" id="CHEBI:30413"/>
    </cofactor>
</comment>
<organism evidence="14 15">
    <name type="scientific">Hansschlegelia zhihuaiae</name>
    <dbReference type="NCBI Taxonomy" id="405005"/>
    <lineage>
        <taxon>Bacteria</taxon>
        <taxon>Pseudomonadati</taxon>
        <taxon>Pseudomonadota</taxon>
        <taxon>Alphaproteobacteria</taxon>
        <taxon>Hyphomicrobiales</taxon>
        <taxon>Methylopilaceae</taxon>
        <taxon>Hansschlegelia</taxon>
    </lineage>
</organism>
<evidence type="ECO:0000256" key="4">
    <source>
        <dbReference type="ARBA" id="ARBA00007244"/>
    </source>
</evidence>
<keyword evidence="7 13" id="KW-0812">Transmembrane</keyword>
<dbReference type="NCBIfam" id="TIGR02970">
    <property type="entry name" value="succ_dehyd_cytB"/>
    <property type="match status" value="1"/>
</dbReference>
<dbReference type="SUPFAM" id="SSF81343">
    <property type="entry name" value="Fumarate reductase respiratory complex transmembrane subunits"/>
    <property type="match status" value="1"/>
</dbReference>
<dbReference type="Pfam" id="PF01127">
    <property type="entry name" value="Sdh_cyt"/>
    <property type="match status" value="1"/>
</dbReference>
<dbReference type="EMBL" id="RYFI01000005">
    <property type="protein sequence ID" value="RXF74169.1"/>
    <property type="molecule type" value="Genomic_DNA"/>
</dbReference>
<keyword evidence="15" id="KW-1185">Reference proteome</keyword>
<evidence type="ECO:0000256" key="11">
    <source>
        <dbReference type="ARBA" id="ARBA00023136"/>
    </source>
</evidence>
<dbReference type="InterPro" id="IPR039023">
    <property type="entry name" value="SdhC_prok"/>
</dbReference>
<feature type="transmembrane region" description="Helical" evidence="13">
    <location>
        <begin position="98"/>
        <end position="118"/>
    </location>
</feature>
<evidence type="ECO:0000256" key="7">
    <source>
        <dbReference type="ARBA" id="ARBA00022692"/>
    </source>
</evidence>
<dbReference type="InterPro" id="IPR014314">
    <property type="entry name" value="Succ_DH_cytb556"/>
</dbReference>
<dbReference type="PANTHER" id="PTHR41910">
    <property type="entry name" value="SUCCINATE DEHYDROGENASE 2 MEMBRANE SUBUNIT SDHC"/>
    <property type="match status" value="1"/>
</dbReference>
<dbReference type="GO" id="GO:0006099">
    <property type="term" value="P:tricarboxylic acid cycle"/>
    <property type="evidence" value="ECO:0007669"/>
    <property type="project" value="InterPro"/>
</dbReference>
<keyword evidence="9 13" id="KW-1133">Transmembrane helix</keyword>
<dbReference type="OrthoDB" id="7364127at2"/>
<feature type="transmembrane region" description="Helical" evidence="13">
    <location>
        <begin position="68"/>
        <end position="86"/>
    </location>
</feature>
<dbReference type="InterPro" id="IPR000701">
    <property type="entry name" value="SuccDH_FuR_B_TM-su"/>
</dbReference>
<evidence type="ECO:0000256" key="9">
    <source>
        <dbReference type="ARBA" id="ARBA00022989"/>
    </source>
</evidence>
<comment type="function">
    <text evidence="2">Membrane-anchoring subunit of succinate dehydrogenase (SDH).</text>
</comment>
<gene>
    <name evidence="14" type="primary">sdhC</name>
    <name evidence="14" type="ORF">EK403_07310</name>
</gene>
<dbReference type="PANTHER" id="PTHR41910:SF1">
    <property type="entry name" value="SUCCINATE DEHYDROGENASE HYDROPHOBIC MEMBRANE ANCHOR SUBUNIT"/>
    <property type="match status" value="1"/>
</dbReference>
<dbReference type="GO" id="GO:0046872">
    <property type="term" value="F:metal ion binding"/>
    <property type="evidence" value="ECO:0007669"/>
    <property type="project" value="UniProtKB-KW"/>
</dbReference>
<dbReference type="GO" id="GO:0009055">
    <property type="term" value="F:electron transfer activity"/>
    <property type="evidence" value="ECO:0007669"/>
    <property type="project" value="InterPro"/>
</dbReference>
<evidence type="ECO:0000256" key="12">
    <source>
        <dbReference type="ARBA" id="ARBA00025912"/>
    </source>
</evidence>
<keyword evidence="10" id="KW-0408">Iron</keyword>
<dbReference type="GO" id="GO:0016020">
    <property type="term" value="C:membrane"/>
    <property type="evidence" value="ECO:0007669"/>
    <property type="project" value="UniProtKB-SubCell"/>
</dbReference>
<name>A0A4Q0MM71_9HYPH</name>
<evidence type="ECO:0000256" key="2">
    <source>
        <dbReference type="ARBA" id="ARBA00004050"/>
    </source>
</evidence>
<comment type="subunit">
    <text evidence="12">Part of an enzyme complex containing four subunits: a flavoprotein, an iron-sulfur protein, plus two membrane-anchoring proteins, SdhC and SdhD. The complex can form homotrimers.</text>
</comment>
<evidence type="ECO:0000256" key="8">
    <source>
        <dbReference type="ARBA" id="ARBA00022723"/>
    </source>
</evidence>
<keyword evidence="11 13" id="KW-0472">Membrane</keyword>
<evidence type="ECO:0000256" key="5">
    <source>
        <dbReference type="ARBA" id="ARBA00020076"/>
    </source>
</evidence>
<evidence type="ECO:0000313" key="15">
    <source>
        <dbReference type="Proteomes" id="UP000289708"/>
    </source>
</evidence>